<evidence type="ECO:0000313" key="4">
    <source>
        <dbReference type="Proteomes" id="UP000006055"/>
    </source>
</evidence>
<dbReference type="Gene3D" id="3.40.190.170">
    <property type="entry name" value="Bacterial extracellular solute-binding protein, family 7"/>
    <property type="match status" value="1"/>
</dbReference>
<reference evidence="4" key="1">
    <citation type="submission" date="2012-06" db="EMBL/GenBank/DDBJ databases">
        <title>Complete sequence of chromosome of Desulfomonile tiedjei DSM 6799.</title>
        <authorList>
            <person name="Lucas S."/>
            <person name="Copeland A."/>
            <person name="Lapidus A."/>
            <person name="Glavina del Rio T."/>
            <person name="Dalin E."/>
            <person name="Tice H."/>
            <person name="Bruce D."/>
            <person name="Goodwin L."/>
            <person name="Pitluck S."/>
            <person name="Peters L."/>
            <person name="Ovchinnikova G."/>
            <person name="Zeytun A."/>
            <person name="Lu M."/>
            <person name="Kyrpides N."/>
            <person name="Mavromatis K."/>
            <person name="Ivanova N."/>
            <person name="Brettin T."/>
            <person name="Detter J.C."/>
            <person name="Han C."/>
            <person name="Larimer F."/>
            <person name="Land M."/>
            <person name="Hauser L."/>
            <person name="Markowitz V."/>
            <person name="Cheng J.-F."/>
            <person name="Hugenholtz P."/>
            <person name="Woyke T."/>
            <person name="Wu D."/>
            <person name="Spring S."/>
            <person name="Schroeder M."/>
            <person name="Brambilla E."/>
            <person name="Klenk H.-P."/>
            <person name="Eisen J.A."/>
        </authorList>
    </citation>
    <scope>NUCLEOTIDE SEQUENCE [LARGE SCALE GENOMIC DNA]</scope>
    <source>
        <strain evidence="4">ATCC 49306 / DSM 6799 / DCB-1</strain>
    </source>
</reference>
<evidence type="ECO:0000256" key="1">
    <source>
        <dbReference type="ARBA" id="ARBA00022729"/>
    </source>
</evidence>
<dbReference type="PANTHER" id="PTHR33376:SF15">
    <property type="entry name" value="BLL6794 PROTEIN"/>
    <property type="match status" value="1"/>
</dbReference>
<organism evidence="3 4">
    <name type="scientific">Desulfomonile tiedjei (strain ATCC 49306 / DSM 6799 / DCB-1)</name>
    <dbReference type="NCBI Taxonomy" id="706587"/>
    <lineage>
        <taxon>Bacteria</taxon>
        <taxon>Pseudomonadati</taxon>
        <taxon>Thermodesulfobacteriota</taxon>
        <taxon>Desulfomonilia</taxon>
        <taxon>Desulfomonilales</taxon>
        <taxon>Desulfomonilaceae</taxon>
        <taxon>Desulfomonile</taxon>
    </lineage>
</organism>
<keyword evidence="1 2" id="KW-0732">Signal</keyword>
<dbReference type="SUPFAM" id="SSF53850">
    <property type="entry name" value="Periplasmic binding protein-like II"/>
    <property type="match status" value="1"/>
</dbReference>
<dbReference type="KEGG" id="dti:Desti_5137"/>
<dbReference type="STRING" id="706587.Desti_5137"/>
<dbReference type="GO" id="GO:0055085">
    <property type="term" value="P:transmembrane transport"/>
    <property type="evidence" value="ECO:0007669"/>
    <property type="project" value="InterPro"/>
</dbReference>
<dbReference type="Proteomes" id="UP000006055">
    <property type="component" value="Chromosome"/>
</dbReference>
<dbReference type="OrthoDB" id="8912194at2"/>
<proteinExistence type="predicted"/>
<dbReference type="Pfam" id="PF03480">
    <property type="entry name" value="DctP"/>
    <property type="match status" value="1"/>
</dbReference>
<dbReference type="eggNOG" id="COG1638">
    <property type="taxonomic scope" value="Bacteria"/>
</dbReference>
<protein>
    <submittedName>
        <fullName evidence="3">TRAP-type C4-dicarboxylate transport system, periplasmic component</fullName>
    </submittedName>
</protein>
<evidence type="ECO:0000256" key="2">
    <source>
        <dbReference type="SAM" id="SignalP"/>
    </source>
</evidence>
<dbReference type="HOGENOM" id="CLU_036176_2_1_7"/>
<sequence length="371" mass="41481">MKKMIPSTKMATVIFCVVASLLLWLAPAAQSAEGTAVIAIKAASPPHPVVHRLTKDAYQLFGDEVERRTNGKVKFTWFFGDSLVKMPQSYESVQSGVVDLVVVAAFLYPHIFKITEGLSLPFTVQGAAHSADIAWKMYQTMPEMQQEMKDIKFLGVFTTDVINLSTKDKLVKTLDDMKNLRVAVGSGLVAQMAQLLGMAPQPVGYSDVYMAIHRGMAEATLFPNAPLRSYKITEITNAHTIANFKVEPMVIAMRKETWDKLPPDVQKVFDELMPSFARLCGHTLTNEGAWVLEALSKRGDKFYAPPGDEFKKWKDAVKPMYDVWIKKLNDSGMNGQAIFDRINEIAAETKVADTPEDEWWKQGRIGKKTEK</sequence>
<feature type="signal peptide" evidence="2">
    <location>
        <begin position="1"/>
        <end position="31"/>
    </location>
</feature>
<accession>I4CDU9</accession>
<keyword evidence="4" id="KW-1185">Reference proteome</keyword>
<evidence type="ECO:0000313" key="3">
    <source>
        <dbReference type="EMBL" id="AFM27740.1"/>
    </source>
</evidence>
<dbReference type="EMBL" id="CP003360">
    <property type="protein sequence ID" value="AFM27740.1"/>
    <property type="molecule type" value="Genomic_DNA"/>
</dbReference>
<gene>
    <name evidence="3" type="ordered locus">Desti_5137</name>
</gene>
<dbReference type="AlphaFoldDB" id="I4CDU9"/>
<name>I4CDU9_DESTA</name>
<feature type="chain" id="PRO_5003687198" evidence="2">
    <location>
        <begin position="32"/>
        <end position="371"/>
    </location>
</feature>
<dbReference type="NCBIfam" id="NF037995">
    <property type="entry name" value="TRAP_S1"/>
    <property type="match status" value="1"/>
</dbReference>
<dbReference type="PANTHER" id="PTHR33376">
    <property type="match status" value="1"/>
</dbReference>
<dbReference type="InterPro" id="IPR038404">
    <property type="entry name" value="TRAP_DctP_sf"/>
</dbReference>
<dbReference type="RefSeq" id="WP_014812842.1">
    <property type="nucleotide sequence ID" value="NC_018025.1"/>
</dbReference>
<dbReference type="InterPro" id="IPR018389">
    <property type="entry name" value="DctP_fam"/>
</dbReference>